<keyword evidence="2" id="KW-1185">Reference proteome</keyword>
<sequence length="485" mass="53406">MMPLRTWLLALASFSFTLVSAAAHSFENTAIVRTVDLGGSLVHVTTTYAIRALENDATQYVVSIGEEESRSVSWFEAKLKGQSEPLTFFNGPLEPHHGTYSYTVDLPKPLSVNGTVNLVVETVLTHTTYPWPEKATQENDQALKYEGDLLVLSLYKTTTQRIKVRAPAPRIISYTTPEGLDAFATDNLATQAGATITYGPFANIPPSASAEFIKQHQKHIVVHYHYAAPVVEITSLRRSAEISHWGANLNVQNDMVLRNAGPALKGHFARIVHQSQTYFNRIPPHVIPSLTFHLPPGIHSVYYYDLNGNVSTSRLRAAPSVPKAAESKQHSLLELRPRYPLMGGWNYSFTLGWDSPLADSAGYDARTGAYIVGIPVQTVIPGAVVDQAELKVILPEGATDIDVFPPFAPITQHRSTHVTYLDSIGRPAVTLSFENLTDKHSGLIYVTYKVPLSAHLQKPKVVSVAFVTLFLVAFLARRIDLTLSK</sequence>
<evidence type="ECO:0000313" key="2">
    <source>
        <dbReference type="Proteomes" id="UP001207468"/>
    </source>
</evidence>
<dbReference type="EMBL" id="JAGFNK010000002">
    <property type="protein sequence ID" value="KAI9513334.1"/>
    <property type="molecule type" value="Genomic_DNA"/>
</dbReference>
<proteinExistence type="predicted"/>
<gene>
    <name evidence="1" type="ORF">F5148DRAFT_294338</name>
</gene>
<protein>
    <submittedName>
        <fullName evidence="1">Oligosaccharyl transferase alpha subunit</fullName>
    </submittedName>
</protein>
<organism evidence="1 2">
    <name type="scientific">Russula earlei</name>
    <dbReference type="NCBI Taxonomy" id="71964"/>
    <lineage>
        <taxon>Eukaryota</taxon>
        <taxon>Fungi</taxon>
        <taxon>Dikarya</taxon>
        <taxon>Basidiomycota</taxon>
        <taxon>Agaricomycotina</taxon>
        <taxon>Agaricomycetes</taxon>
        <taxon>Russulales</taxon>
        <taxon>Russulaceae</taxon>
        <taxon>Russula</taxon>
    </lineage>
</organism>
<reference evidence="1" key="1">
    <citation type="submission" date="2021-03" db="EMBL/GenBank/DDBJ databases">
        <title>Evolutionary priming and transition to the ectomycorrhizal habit in an iconic lineage of mushroom-forming fungi: is preadaptation a requirement?</title>
        <authorList>
            <consortium name="DOE Joint Genome Institute"/>
            <person name="Looney B.P."/>
            <person name="Miyauchi S."/>
            <person name="Morin E."/>
            <person name="Drula E."/>
            <person name="Courty P.E."/>
            <person name="Chicoki N."/>
            <person name="Fauchery L."/>
            <person name="Kohler A."/>
            <person name="Kuo A."/>
            <person name="LaButti K."/>
            <person name="Pangilinan J."/>
            <person name="Lipzen A."/>
            <person name="Riley R."/>
            <person name="Andreopoulos W."/>
            <person name="He G."/>
            <person name="Johnson J."/>
            <person name="Barry K.W."/>
            <person name="Grigoriev I.V."/>
            <person name="Nagy L."/>
            <person name="Hibbett D."/>
            <person name="Henrissat B."/>
            <person name="Matheny P.B."/>
            <person name="Labbe J."/>
            <person name="Martin A.F."/>
        </authorList>
    </citation>
    <scope>NUCLEOTIDE SEQUENCE</scope>
    <source>
        <strain evidence="1">BPL698</strain>
    </source>
</reference>
<accession>A0ACC0UNQ0</accession>
<comment type="caution">
    <text evidence="1">The sequence shown here is derived from an EMBL/GenBank/DDBJ whole genome shotgun (WGS) entry which is preliminary data.</text>
</comment>
<evidence type="ECO:0000313" key="1">
    <source>
        <dbReference type="EMBL" id="KAI9513334.1"/>
    </source>
</evidence>
<name>A0ACC0UNQ0_9AGAM</name>
<keyword evidence="1" id="KW-0808">Transferase</keyword>
<dbReference type="Proteomes" id="UP001207468">
    <property type="component" value="Unassembled WGS sequence"/>
</dbReference>